<dbReference type="Gene3D" id="1.10.10.10">
    <property type="entry name" value="Winged helix-like DNA-binding domain superfamily/Winged helix DNA-binding domain"/>
    <property type="match status" value="1"/>
</dbReference>
<evidence type="ECO:0000313" key="6">
    <source>
        <dbReference type="Proteomes" id="UP000613208"/>
    </source>
</evidence>
<sequence length="170" mass="19942">MTEDFRTEELLFMMKKISLDLTAQMEQKLKSKDISGVQAYFMVYILRHHPEGTYLTELSHEIGLSKSTLSALIKKLKEKNYICLQENPKDGRRKKVVPTAKLKKKGDKLMEKASQMESEICSVLNQQEKMQLWDLEQRLLAQLNKMEQTKTKNDGRFMYREKNFTTAETI</sequence>
<name>A0A916Q3K1_9FIRM</name>
<evidence type="ECO:0000256" key="2">
    <source>
        <dbReference type="ARBA" id="ARBA00023125"/>
    </source>
</evidence>
<dbReference type="Pfam" id="PF12802">
    <property type="entry name" value="MarR_2"/>
    <property type="match status" value="1"/>
</dbReference>
<evidence type="ECO:0000256" key="1">
    <source>
        <dbReference type="ARBA" id="ARBA00023015"/>
    </source>
</evidence>
<evidence type="ECO:0000256" key="3">
    <source>
        <dbReference type="ARBA" id="ARBA00023163"/>
    </source>
</evidence>
<dbReference type="EMBL" id="BLYI01000003">
    <property type="protein sequence ID" value="GFO83742.1"/>
    <property type="molecule type" value="Genomic_DNA"/>
</dbReference>
<proteinExistence type="predicted"/>
<feature type="domain" description="HTH marR-type" evidence="4">
    <location>
        <begin position="7"/>
        <end position="141"/>
    </location>
</feature>
<dbReference type="GO" id="GO:0003700">
    <property type="term" value="F:DNA-binding transcription factor activity"/>
    <property type="evidence" value="ECO:0007669"/>
    <property type="project" value="InterPro"/>
</dbReference>
<evidence type="ECO:0000313" key="5">
    <source>
        <dbReference type="EMBL" id="GFO83742.1"/>
    </source>
</evidence>
<dbReference type="PROSITE" id="PS50995">
    <property type="entry name" value="HTH_MARR_2"/>
    <property type="match status" value="1"/>
</dbReference>
<dbReference type="SMART" id="SM00347">
    <property type="entry name" value="HTH_MARR"/>
    <property type="match status" value="1"/>
</dbReference>
<gene>
    <name evidence="5" type="ORF">ANBU17_00890</name>
</gene>
<dbReference type="InterPro" id="IPR036390">
    <property type="entry name" value="WH_DNA-bd_sf"/>
</dbReference>
<keyword evidence="1" id="KW-0805">Transcription regulation</keyword>
<dbReference type="Proteomes" id="UP000613208">
    <property type="component" value="Unassembled WGS sequence"/>
</dbReference>
<comment type="caution">
    <text evidence="5">The sequence shown here is derived from an EMBL/GenBank/DDBJ whole genome shotgun (WGS) entry which is preliminary data.</text>
</comment>
<dbReference type="PANTHER" id="PTHR42756:SF1">
    <property type="entry name" value="TRANSCRIPTIONAL REPRESSOR OF EMRAB OPERON"/>
    <property type="match status" value="1"/>
</dbReference>
<keyword evidence="2" id="KW-0238">DNA-binding</keyword>
<dbReference type="RefSeq" id="WP_201309556.1">
    <property type="nucleotide sequence ID" value="NZ_BLYI01000003.1"/>
</dbReference>
<evidence type="ECO:0000259" key="4">
    <source>
        <dbReference type="PROSITE" id="PS50995"/>
    </source>
</evidence>
<keyword evidence="6" id="KW-1185">Reference proteome</keyword>
<organism evidence="5 6">
    <name type="scientific">Anaerostipes butyraticus</name>
    <dbReference type="NCBI Taxonomy" id="645466"/>
    <lineage>
        <taxon>Bacteria</taxon>
        <taxon>Bacillati</taxon>
        <taxon>Bacillota</taxon>
        <taxon>Clostridia</taxon>
        <taxon>Lachnospirales</taxon>
        <taxon>Lachnospiraceae</taxon>
        <taxon>Anaerostipes</taxon>
    </lineage>
</organism>
<dbReference type="InterPro" id="IPR000835">
    <property type="entry name" value="HTH_MarR-typ"/>
</dbReference>
<dbReference type="PANTHER" id="PTHR42756">
    <property type="entry name" value="TRANSCRIPTIONAL REGULATOR, MARR"/>
    <property type="match status" value="1"/>
</dbReference>
<accession>A0A916Q3K1</accession>
<dbReference type="InterPro" id="IPR036388">
    <property type="entry name" value="WH-like_DNA-bd_sf"/>
</dbReference>
<protein>
    <recommendedName>
        <fullName evidence="4">HTH marR-type domain-containing protein</fullName>
    </recommendedName>
</protein>
<dbReference type="AlphaFoldDB" id="A0A916Q3K1"/>
<keyword evidence="3" id="KW-0804">Transcription</keyword>
<reference evidence="5" key="1">
    <citation type="submission" date="2020-06" db="EMBL/GenBank/DDBJ databases">
        <title>Characterization of fructooligosaccharide metabolism and fructooligosaccharide-degrading enzymes in human commensal butyrate producers.</title>
        <authorList>
            <person name="Tanno H."/>
            <person name="Fujii T."/>
            <person name="Hirano K."/>
            <person name="Maeno S."/>
            <person name="Tonozuka T."/>
            <person name="Sakamoto M."/>
            <person name="Ohkuma M."/>
            <person name="Tochio T."/>
            <person name="Endo A."/>
        </authorList>
    </citation>
    <scope>NUCLEOTIDE SEQUENCE</scope>
    <source>
        <strain evidence="5">JCM 17466</strain>
    </source>
</reference>
<dbReference type="SUPFAM" id="SSF46785">
    <property type="entry name" value="Winged helix' DNA-binding domain"/>
    <property type="match status" value="1"/>
</dbReference>
<dbReference type="GO" id="GO:0003677">
    <property type="term" value="F:DNA binding"/>
    <property type="evidence" value="ECO:0007669"/>
    <property type="project" value="UniProtKB-KW"/>
</dbReference>